<proteinExistence type="predicted"/>
<accession>A0A1I8EL45</accession>
<name>A0A1I8EL45_WUCBA</name>
<dbReference type="AlphaFoldDB" id="A0A1I8EL45"/>
<sequence>MNTASYATFPRKFKDSFQMNANIVKIYFKLSDKRTERMCMRAKNEKTFLTASQFEHRGPLKIENEEVDLEQVNDEDDTKAVEKHFIFAEQHEVFDIGPEIETEIYEKYLSPLTHFLNPTHT</sequence>
<organism evidence="1">
    <name type="scientific">Wuchereria bancrofti</name>
    <dbReference type="NCBI Taxonomy" id="6293"/>
    <lineage>
        <taxon>Eukaryota</taxon>
        <taxon>Metazoa</taxon>
        <taxon>Ecdysozoa</taxon>
        <taxon>Nematoda</taxon>
        <taxon>Chromadorea</taxon>
        <taxon>Rhabditida</taxon>
        <taxon>Spirurina</taxon>
        <taxon>Spiruromorpha</taxon>
        <taxon>Filarioidea</taxon>
        <taxon>Onchocercidae</taxon>
        <taxon>Wuchereria</taxon>
    </lineage>
</organism>
<protein>
    <submittedName>
        <fullName evidence="1">Uncharacterized protein</fullName>
    </submittedName>
</protein>
<dbReference type="WBParaSite" id="maker-PairedContig_2883-snap-gene-0.8-mRNA-1">
    <property type="protein sequence ID" value="maker-PairedContig_2883-snap-gene-0.8-mRNA-1"/>
    <property type="gene ID" value="maker-PairedContig_2883-snap-gene-0.8"/>
</dbReference>
<evidence type="ECO:0000313" key="1">
    <source>
        <dbReference type="WBParaSite" id="maker-PairedContig_2883-snap-gene-0.8-mRNA-1"/>
    </source>
</evidence>
<reference evidence="1" key="1">
    <citation type="submission" date="2016-11" db="UniProtKB">
        <authorList>
            <consortium name="WormBaseParasite"/>
        </authorList>
    </citation>
    <scope>IDENTIFICATION</scope>
    <source>
        <strain evidence="1">pt0022</strain>
    </source>
</reference>